<dbReference type="GO" id="GO:0003677">
    <property type="term" value="F:DNA binding"/>
    <property type="evidence" value="ECO:0007669"/>
    <property type="project" value="InterPro"/>
</dbReference>
<evidence type="ECO:0000313" key="7">
    <source>
        <dbReference type="EMBL" id="MBB6428868.1"/>
    </source>
</evidence>
<keyword evidence="4" id="KW-0804">Transcription</keyword>
<dbReference type="EMBL" id="JACHGY010000001">
    <property type="protein sequence ID" value="MBB6428868.1"/>
    <property type="molecule type" value="Genomic_DNA"/>
</dbReference>
<dbReference type="Gene3D" id="1.10.10.10">
    <property type="entry name" value="Winged helix-like DNA-binding domain superfamily/Winged helix DNA-binding domain"/>
    <property type="match status" value="1"/>
</dbReference>
<feature type="region of interest" description="Disordered" evidence="5">
    <location>
        <begin position="90"/>
        <end position="119"/>
    </location>
</feature>
<dbReference type="AlphaFoldDB" id="A0A7X0LKE6"/>
<comment type="similarity">
    <text evidence="1">Belongs to the sigma-70 factor family. ECF subfamily.</text>
</comment>
<keyword evidence="8" id="KW-1185">Reference proteome</keyword>
<evidence type="ECO:0000256" key="4">
    <source>
        <dbReference type="ARBA" id="ARBA00023163"/>
    </source>
</evidence>
<reference evidence="7 8" key="1">
    <citation type="submission" date="2020-08" db="EMBL/GenBank/DDBJ databases">
        <title>Genomic Encyclopedia of Type Strains, Phase IV (KMG-IV): sequencing the most valuable type-strain genomes for metagenomic binning, comparative biology and taxonomic classification.</title>
        <authorList>
            <person name="Goeker M."/>
        </authorList>
    </citation>
    <scope>NUCLEOTIDE SEQUENCE [LARGE SCALE GENOMIC DNA]</scope>
    <source>
        <strain evidence="7 8">DSM 103725</strain>
    </source>
</reference>
<dbReference type="InterPro" id="IPR013325">
    <property type="entry name" value="RNA_pol_sigma_r2"/>
</dbReference>
<feature type="domain" description="RNA polymerase sigma factor 70 region 4 type 2" evidence="6">
    <location>
        <begin position="122"/>
        <end position="174"/>
    </location>
</feature>
<comment type="caution">
    <text evidence="7">The sequence shown here is derived from an EMBL/GenBank/DDBJ whole genome shotgun (WGS) entry which is preliminary data.</text>
</comment>
<dbReference type="InterPro" id="IPR036388">
    <property type="entry name" value="WH-like_DNA-bd_sf"/>
</dbReference>
<evidence type="ECO:0000256" key="3">
    <source>
        <dbReference type="ARBA" id="ARBA00023082"/>
    </source>
</evidence>
<protein>
    <submittedName>
        <fullName evidence="7">RNA polymerase sigma-70 factor (ECF subfamily)</fullName>
    </submittedName>
</protein>
<dbReference type="InterPro" id="IPR013249">
    <property type="entry name" value="RNA_pol_sigma70_r4_t2"/>
</dbReference>
<evidence type="ECO:0000313" key="8">
    <source>
        <dbReference type="Proteomes" id="UP000541810"/>
    </source>
</evidence>
<proteinExistence type="inferred from homology"/>
<evidence type="ECO:0000256" key="5">
    <source>
        <dbReference type="SAM" id="MobiDB-lite"/>
    </source>
</evidence>
<dbReference type="Proteomes" id="UP000541810">
    <property type="component" value="Unassembled WGS sequence"/>
</dbReference>
<organism evidence="7 8">
    <name type="scientific">Algisphaera agarilytica</name>
    <dbReference type="NCBI Taxonomy" id="1385975"/>
    <lineage>
        <taxon>Bacteria</taxon>
        <taxon>Pseudomonadati</taxon>
        <taxon>Planctomycetota</taxon>
        <taxon>Phycisphaerae</taxon>
        <taxon>Phycisphaerales</taxon>
        <taxon>Phycisphaeraceae</taxon>
        <taxon>Algisphaera</taxon>
    </lineage>
</organism>
<gene>
    <name evidence="7" type="ORF">HNQ40_000674</name>
</gene>
<evidence type="ECO:0000259" key="6">
    <source>
        <dbReference type="Pfam" id="PF08281"/>
    </source>
</evidence>
<keyword evidence="3" id="KW-0731">Sigma factor</keyword>
<name>A0A7X0LKE6_9BACT</name>
<dbReference type="PANTHER" id="PTHR43133:SF51">
    <property type="entry name" value="RNA POLYMERASE SIGMA FACTOR"/>
    <property type="match status" value="1"/>
</dbReference>
<evidence type="ECO:0000256" key="2">
    <source>
        <dbReference type="ARBA" id="ARBA00023015"/>
    </source>
</evidence>
<accession>A0A7X0LKE6</accession>
<evidence type="ECO:0000256" key="1">
    <source>
        <dbReference type="ARBA" id="ARBA00010641"/>
    </source>
</evidence>
<dbReference type="GO" id="GO:0006352">
    <property type="term" value="P:DNA-templated transcription initiation"/>
    <property type="evidence" value="ECO:0007669"/>
    <property type="project" value="InterPro"/>
</dbReference>
<dbReference type="GO" id="GO:0016987">
    <property type="term" value="F:sigma factor activity"/>
    <property type="evidence" value="ECO:0007669"/>
    <property type="project" value="UniProtKB-KW"/>
</dbReference>
<dbReference type="SUPFAM" id="SSF88659">
    <property type="entry name" value="Sigma3 and sigma4 domains of RNA polymerase sigma factors"/>
    <property type="match status" value="1"/>
</dbReference>
<keyword evidence="2" id="KW-0805">Transcription regulation</keyword>
<dbReference type="Gene3D" id="1.10.1740.10">
    <property type="match status" value="1"/>
</dbReference>
<sequence>MTDSDPAADPDLLQPHEADLLRYANHLLGRTPGAADVVQDTFARFWAQPDDTRQRLCEANAHPGRDPHSRLRAWLFTVCRNRAFDVRKKERRMTPLTAPVSDAQTHPAPGPDQQAEQRDTHDAVLRRLADLPDAQQEVVRLKFQAGLSYKQIAEVTGLTVSGVGVHLHHALKTLRQQMNPAN</sequence>
<dbReference type="InterPro" id="IPR039425">
    <property type="entry name" value="RNA_pol_sigma-70-like"/>
</dbReference>
<dbReference type="SUPFAM" id="SSF88946">
    <property type="entry name" value="Sigma2 domain of RNA polymerase sigma factors"/>
    <property type="match status" value="1"/>
</dbReference>
<dbReference type="NCBIfam" id="TIGR02937">
    <property type="entry name" value="sigma70-ECF"/>
    <property type="match status" value="1"/>
</dbReference>
<dbReference type="Pfam" id="PF08281">
    <property type="entry name" value="Sigma70_r4_2"/>
    <property type="match status" value="1"/>
</dbReference>
<dbReference type="CDD" id="cd06171">
    <property type="entry name" value="Sigma70_r4"/>
    <property type="match status" value="1"/>
</dbReference>
<dbReference type="InterPro" id="IPR013324">
    <property type="entry name" value="RNA_pol_sigma_r3/r4-like"/>
</dbReference>
<dbReference type="PANTHER" id="PTHR43133">
    <property type="entry name" value="RNA POLYMERASE ECF-TYPE SIGMA FACTO"/>
    <property type="match status" value="1"/>
</dbReference>
<dbReference type="InterPro" id="IPR014284">
    <property type="entry name" value="RNA_pol_sigma-70_dom"/>
</dbReference>